<name>A0A6B2GDH1_MYXSQ</name>
<evidence type="ECO:0000256" key="5">
    <source>
        <dbReference type="ARBA" id="ARBA00022840"/>
    </source>
</evidence>
<dbReference type="EMBL" id="GHBR01006635">
    <property type="protein sequence ID" value="NDJ98823.1"/>
    <property type="molecule type" value="Transcribed_RNA"/>
</dbReference>
<keyword evidence="1" id="KW-0723">Serine/threonine-protein kinase</keyword>
<keyword evidence="5" id="KW-0067">ATP-binding</keyword>
<keyword evidence="2" id="KW-0808">Transferase</keyword>
<evidence type="ECO:0000256" key="2">
    <source>
        <dbReference type="ARBA" id="ARBA00022679"/>
    </source>
</evidence>
<reference evidence="6" key="1">
    <citation type="submission" date="2018-11" db="EMBL/GenBank/DDBJ databases">
        <title>Myxobolus squamalis genome and transcriptome.</title>
        <authorList>
            <person name="Yahalomi D."/>
            <person name="Atkinson S.D."/>
            <person name="Neuhof M."/>
            <person name="Chang E.S."/>
            <person name="Philippe H."/>
            <person name="Cartwright P."/>
            <person name="Bartholomew J.L."/>
            <person name="Huchon D."/>
        </authorList>
    </citation>
    <scope>NUCLEOTIDE SEQUENCE</scope>
    <source>
        <strain evidence="6">71B08</strain>
        <tissue evidence="6">Whole</tissue>
    </source>
</reference>
<organism evidence="6">
    <name type="scientific">Myxobolus squamalis</name>
    <name type="common">Myxosporean</name>
    <dbReference type="NCBI Taxonomy" id="59785"/>
    <lineage>
        <taxon>Eukaryota</taxon>
        <taxon>Metazoa</taxon>
        <taxon>Cnidaria</taxon>
        <taxon>Myxozoa</taxon>
        <taxon>Myxosporea</taxon>
        <taxon>Bivalvulida</taxon>
        <taxon>Platysporina</taxon>
        <taxon>Myxobolidae</taxon>
        <taxon>Myxobolus</taxon>
    </lineage>
</organism>
<evidence type="ECO:0000256" key="3">
    <source>
        <dbReference type="ARBA" id="ARBA00022741"/>
    </source>
</evidence>
<dbReference type="Gene3D" id="1.10.510.10">
    <property type="entry name" value="Transferase(Phosphotransferase) domain 1"/>
    <property type="match status" value="1"/>
</dbReference>
<keyword evidence="4 6" id="KW-0418">Kinase</keyword>
<sequence>MLLGCALFQGQHYIHQIELILKFVGSPSREDLQYVHNERARMYLHKKPKCKKIDFTAFFPGCKHRELDLLDRCLTFNPQNRYDVYQCISHPYVSEYHDDEDEPIYFKRFQINEDVDEDLPRDVLIELIHKEVAKFKSNCS</sequence>
<evidence type="ECO:0000256" key="4">
    <source>
        <dbReference type="ARBA" id="ARBA00022777"/>
    </source>
</evidence>
<dbReference type="FunFam" id="1.10.510.10:FF:000624">
    <property type="entry name" value="Mitogen-activated protein kinase"/>
    <property type="match status" value="1"/>
</dbReference>
<protein>
    <submittedName>
        <fullName evidence="6">Mitogen-activated protein kinase mpk-1 (Trinotate prediction)</fullName>
    </submittedName>
</protein>
<evidence type="ECO:0000256" key="1">
    <source>
        <dbReference type="ARBA" id="ARBA00022527"/>
    </source>
</evidence>
<evidence type="ECO:0000313" key="6">
    <source>
        <dbReference type="EMBL" id="NDJ98823.1"/>
    </source>
</evidence>
<dbReference type="Gene3D" id="3.30.200.20">
    <property type="entry name" value="Phosphorylase Kinase, domain 1"/>
    <property type="match status" value="1"/>
</dbReference>
<keyword evidence="3" id="KW-0547">Nucleotide-binding</keyword>
<dbReference type="AlphaFoldDB" id="A0A6B2GDH1"/>
<dbReference type="PANTHER" id="PTHR24055">
    <property type="entry name" value="MITOGEN-ACTIVATED PROTEIN KINASE"/>
    <property type="match status" value="1"/>
</dbReference>
<dbReference type="InterPro" id="IPR011009">
    <property type="entry name" value="Kinase-like_dom_sf"/>
</dbReference>
<dbReference type="GO" id="GO:0004674">
    <property type="term" value="F:protein serine/threonine kinase activity"/>
    <property type="evidence" value="ECO:0007669"/>
    <property type="project" value="UniProtKB-KW"/>
</dbReference>
<accession>A0A6B2GDH1</accession>
<dbReference type="InterPro" id="IPR050117">
    <property type="entry name" value="MAPK"/>
</dbReference>
<dbReference type="GO" id="GO:0005524">
    <property type="term" value="F:ATP binding"/>
    <property type="evidence" value="ECO:0007669"/>
    <property type="project" value="UniProtKB-KW"/>
</dbReference>
<dbReference type="SUPFAM" id="SSF56112">
    <property type="entry name" value="Protein kinase-like (PK-like)"/>
    <property type="match status" value="1"/>
</dbReference>
<proteinExistence type="predicted"/>